<evidence type="ECO:0000256" key="1">
    <source>
        <dbReference type="ARBA" id="ARBA00022670"/>
    </source>
</evidence>
<dbReference type="CDD" id="cd09610">
    <property type="entry name" value="M3B_PepF"/>
    <property type="match status" value="1"/>
</dbReference>
<evidence type="ECO:0000259" key="9">
    <source>
        <dbReference type="Pfam" id="PF08439"/>
    </source>
</evidence>
<dbReference type="InterPro" id="IPR042088">
    <property type="entry name" value="OligoPept_F_C"/>
</dbReference>
<dbReference type="Gene3D" id="1.10.1370.20">
    <property type="entry name" value="Oligoendopeptidase f, C-terminal domain"/>
    <property type="match status" value="1"/>
</dbReference>
<keyword evidence="11" id="KW-1185">Reference proteome</keyword>
<keyword evidence="2 6" id="KW-0479">Metal-binding</keyword>
<comment type="caution">
    <text evidence="10">The sequence shown here is derived from an EMBL/GenBank/DDBJ whole genome shotgun (WGS) entry which is preliminary data.</text>
</comment>
<evidence type="ECO:0000256" key="7">
    <source>
        <dbReference type="SAM" id="MobiDB-lite"/>
    </source>
</evidence>
<evidence type="ECO:0000313" key="11">
    <source>
        <dbReference type="Proteomes" id="UP000581135"/>
    </source>
</evidence>
<evidence type="ECO:0000256" key="4">
    <source>
        <dbReference type="ARBA" id="ARBA00022833"/>
    </source>
</evidence>
<keyword evidence="3 6" id="KW-0378">Hydrolase</keyword>
<proteinExistence type="inferred from homology"/>
<dbReference type="RefSeq" id="WP_183416120.1">
    <property type="nucleotide sequence ID" value="NZ_JACHXA010000003.1"/>
</dbReference>
<dbReference type="SUPFAM" id="SSF55486">
    <property type="entry name" value="Metalloproteases ('zincins'), catalytic domain"/>
    <property type="match status" value="1"/>
</dbReference>
<dbReference type="NCBIfam" id="TIGR02290">
    <property type="entry name" value="M3_fam_3"/>
    <property type="match status" value="1"/>
</dbReference>
<comment type="cofactor">
    <cofactor evidence="6">
        <name>Zn(2+)</name>
        <dbReference type="ChEBI" id="CHEBI:29105"/>
    </cofactor>
    <text evidence="6">Binds 1 zinc ion.</text>
</comment>
<dbReference type="GO" id="GO:0006518">
    <property type="term" value="P:peptide metabolic process"/>
    <property type="evidence" value="ECO:0007669"/>
    <property type="project" value="TreeGrafter"/>
</dbReference>
<accession>A0A839SWH7</accession>
<dbReference type="Pfam" id="PF08439">
    <property type="entry name" value="Peptidase_M3_N"/>
    <property type="match status" value="1"/>
</dbReference>
<dbReference type="InterPro" id="IPR013647">
    <property type="entry name" value="OligopepF_N_dom"/>
</dbReference>
<feature type="domain" description="Oligopeptidase F N-terminal" evidence="9">
    <location>
        <begin position="118"/>
        <end position="186"/>
    </location>
</feature>
<reference evidence="10 11" key="1">
    <citation type="submission" date="2020-08" db="EMBL/GenBank/DDBJ databases">
        <title>Genomic Encyclopedia of Type Strains, Phase III (KMG-III): the genomes of soil and plant-associated and newly described type strains.</title>
        <authorList>
            <person name="Whitman W."/>
        </authorList>
    </citation>
    <scope>NUCLEOTIDE SEQUENCE [LARGE SCALE GENOMIC DNA]</scope>
    <source>
        <strain evidence="10 11">CECT 8803</strain>
    </source>
</reference>
<dbReference type="EMBL" id="JACHXA010000003">
    <property type="protein sequence ID" value="MBB3065315.1"/>
    <property type="molecule type" value="Genomic_DNA"/>
</dbReference>
<dbReference type="PANTHER" id="PTHR11804:SF5">
    <property type="entry name" value="OLIGOENDOPEPTIDASE F"/>
    <property type="match status" value="1"/>
</dbReference>
<comment type="similarity">
    <text evidence="6">Belongs to the peptidase M3 family.</text>
</comment>
<sequence>MSQDNAERSADQLPTWNLDHLYPGPDSQAVKQDCSDAAAKAKAFRQDYEGKLAGLSGSELAAAISDYEAIEETLGRLMSYAQLRHSTDMTDAKVGRFHQSIQETVTGISAQLIFFTLELNRLDDLDLAEKLKDSDLARYRPWLEEQRAFRPYQLSEDLERILHEKHVTGRAAWNRLFDETMAALKFPLNGEELTEAQILNKLTDRDENTRKAAAKSLASVLKQNLRLFTQITNTLAKDKAIEDSWRKFQKPVSSRNLANVVEDEVVESLVEAVRSAYPRLSHRYYALKAKWFGREKLEYWNRNAPLPQANDRRIAWGEAEKHVLTAYGEFSPRLAEVGERFFSQGWIDADPRPGKASGAFSHPTVPGAHPYILMNYQGRVRDVMTLAHELGHGVHQVLAADQGYLMANTPLTLAETASVFGEMLTFQSLLRSESDPTRRKIMLAGKVEDMLNTVVRQISFHEFETIVHDKRREGELLPDELCDIWMQTQQASLGPSLSFDDDYRTFWSYIPHFVHVPFYVYAYAFGDCLVNSLYAVYQEAEAGFAEKYLEMLAAGGSKRHKELLAPFNLDASDPAFWGKGLSVIESMIDELERLDTSM</sequence>
<evidence type="ECO:0000256" key="6">
    <source>
        <dbReference type="RuleBase" id="RU003435"/>
    </source>
</evidence>
<dbReference type="AlphaFoldDB" id="A0A839SWH7"/>
<dbReference type="Pfam" id="PF01432">
    <property type="entry name" value="Peptidase_M3"/>
    <property type="match status" value="1"/>
</dbReference>
<dbReference type="InterPro" id="IPR001567">
    <property type="entry name" value="Pept_M3A_M3B_dom"/>
</dbReference>
<dbReference type="Proteomes" id="UP000581135">
    <property type="component" value="Unassembled WGS sequence"/>
</dbReference>
<gene>
    <name evidence="10" type="ORF">FHR98_001594</name>
</gene>
<keyword evidence="1 6" id="KW-0645">Protease</keyword>
<dbReference type="InterPro" id="IPR011977">
    <property type="entry name" value="Pept_M3B_clade3"/>
</dbReference>
<dbReference type="Gene3D" id="1.20.140.70">
    <property type="entry name" value="Oligopeptidase f, N-terminal domain"/>
    <property type="match status" value="1"/>
</dbReference>
<name>A0A839SWH7_9PROT</name>
<dbReference type="GO" id="GO:0046872">
    <property type="term" value="F:metal ion binding"/>
    <property type="evidence" value="ECO:0007669"/>
    <property type="project" value="UniProtKB-UniRule"/>
</dbReference>
<feature type="region of interest" description="Disordered" evidence="7">
    <location>
        <begin position="1"/>
        <end position="29"/>
    </location>
</feature>
<dbReference type="GO" id="GO:0004222">
    <property type="term" value="F:metalloendopeptidase activity"/>
    <property type="evidence" value="ECO:0007669"/>
    <property type="project" value="InterPro"/>
</dbReference>
<evidence type="ECO:0000256" key="2">
    <source>
        <dbReference type="ARBA" id="ARBA00022723"/>
    </source>
</evidence>
<dbReference type="PANTHER" id="PTHR11804">
    <property type="entry name" value="PROTEASE M3 THIMET OLIGOPEPTIDASE-RELATED"/>
    <property type="match status" value="1"/>
</dbReference>
<dbReference type="GO" id="GO:0006508">
    <property type="term" value="P:proteolysis"/>
    <property type="evidence" value="ECO:0007669"/>
    <property type="project" value="UniProtKB-KW"/>
</dbReference>
<organism evidence="10 11">
    <name type="scientific">Limibacillus halophilus</name>
    <dbReference type="NCBI Taxonomy" id="1579333"/>
    <lineage>
        <taxon>Bacteria</taxon>
        <taxon>Pseudomonadati</taxon>
        <taxon>Pseudomonadota</taxon>
        <taxon>Alphaproteobacteria</taxon>
        <taxon>Rhodospirillales</taxon>
        <taxon>Rhodovibrionaceae</taxon>
        <taxon>Limibacillus</taxon>
    </lineage>
</organism>
<keyword evidence="4 6" id="KW-0862">Zinc</keyword>
<evidence type="ECO:0000259" key="8">
    <source>
        <dbReference type="Pfam" id="PF01432"/>
    </source>
</evidence>
<evidence type="ECO:0000256" key="3">
    <source>
        <dbReference type="ARBA" id="ARBA00022801"/>
    </source>
</evidence>
<evidence type="ECO:0000313" key="10">
    <source>
        <dbReference type="EMBL" id="MBB3065315.1"/>
    </source>
</evidence>
<dbReference type="InterPro" id="IPR045090">
    <property type="entry name" value="Pept_M3A_M3B"/>
</dbReference>
<protein>
    <submittedName>
        <fullName evidence="10">Oligoendopeptidase F</fullName>
        <ecNumber evidence="10">3.4.24.-</ecNumber>
    </submittedName>
</protein>
<feature type="domain" description="Peptidase M3A/M3B catalytic" evidence="8">
    <location>
        <begin position="204"/>
        <end position="579"/>
    </location>
</feature>
<feature type="compositionally biased region" description="Basic and acidic residues" evidence="7">
    <location>
        <begin position="1"/>
        <end position="10"/>
    </location>
</feature>
<dbReference type="EC" id="3.4.24.-" evidence="10"/>
<evidence type="ECO:0000256" key="5">
    <source>
        <dbReference type="ARBA" id="ARBA00023049"/>
    </source>
</evidence>
<keyword evidence="5 6" id="KW-0482">Metalloprotease</keyword>